<evidence type="ECO:0000256" key="1">
    <source>
        <dbReference type="SAM" id="Phobius"/>
    </source>
</evidence>
<evidence type="ECO:0000313" key="3">
    <source>
        <dbReference type="Proteomes" id="UP001596233"/>
    </source>
</evidence>
<sequence>MNMIWLAIFVLSSTALLIVLLRKPISRISLKKVIVHWVIAATALFLLNMIEFTQPYALPINPLTIGLTALLGIPGIALLFGLQYVVLV</sequence>
<reference evidence="3" key="1">
    <citation type="journal article" date="2019" name="Int. J. Syst. Evol. Microbiol.">
        <title>The Global Catalogue of Microorganisms (GCM) 10K type strain sequencing project: providing services to taxonomists for standard genome sequencing and annotation.</title>
        <authorList>
            <consortium name="The Broad Institute Genomics Platform"/>
            <consortium name="The Broad Institute Genome Sequencing Center for Infectious Disease"/>
            <person name="Wu L."/>
            <person name="Ma J."/>
        </authorList>
    </citation>
    <scope>NUCLEOTIDE SEQUENCE [LARGE SCALE GENOMIC DNA]</scope>
    <source>
        <strain evidence="3">PCU 280</strain>
    </source>
</reference>
<dbReference type="Proteomes" id="UP001596233">
    <property type="component" value="Unassembled WGS sequence"/>
</dbReference>
<keyword evidence="1" id="KW-0812">Transmembrane</keyword>
<dbReference type="InterPro" id="IPR010001">
    <property type="entry name" value="BofA"/>
</dbReference>
<feature type="transmembrane region" description="Helical" evidence="1">
    <location>
        <begin position="62"/>
        <end position="87"/>
    </location>
</feature>
<proteinExistence type="predicted"/>
<dbReference type="Pfam" id="PF07441">
    <property type="entry name" value="BofA"/>
    <property type="match status" value="1"/>
</dbReference>
<dbReference type="RefSeq" id="WP_379235930.1">
    <property type="nucleotide sequence ID" value="NZ_JBHSTE010000005.1"/>
</dbReference>
<keyword evidence="3" id="KW-1185">Reference proteome</keyword>
<dbReference type="EMBL" id="JBHSTE010000005">
    <property type="protein sequence ID" value="MFC6333920.1"/>
    <property type="molecule type" value="Genomic_DNA"/>
</dbReference>
<protein>
    <submittedName>
        <fullName evidence="2">Pro-sigmaK processing inhibitor BofA family protein</fullName>
    </submittedName>
</protein>
<keyword evidence="1" id="KW-0472">Membrane</keyword>
<keyword evidence="1" id="KW-1133">Transmembrane helix</keyword>
<feature type="transmembrane region" description="Helical" evidence="1">
    <location>
        <begin position="33"/>
        <end position="50"/>
    </location>
</feature>
<comment type="caution">
    <text evidence="2">The sequence shown here is derived from an EMBL/GenBank/DDBJ whole genome shotgun (WGS) entry which is preliminary data.</text>
</comment>
<organism evidence="2 3">
    <name type="scientific">Paenibacillus septentrionalis</name>
    <dbReference type="NCBI Taxonomy" id="429342"/>
    <lineage>
        <taxon>Bacteria</taxon>
        <taxon>Bacillati</taxon>
        <taxon>Bacillota</taxon>
        <taxon>Bacilli</taxon>
        <taxon>Bacillales</taxon>
        <taxon>Paenibacillaceae</taxon>
        <taxon>Paenibacillus</taxon>
    </lineage>
</organism>
<name>A0ABW1V8Z8_9BACL</name>
<feature type="transmembrane region" description="Helical" evidence="1">
    <location>
        <begin position="6"/>
        <end position="21"/>
    </location>
</feature>
<accession>A0ABW1V8Z8</accession>
<gene>
    <name evidence="2" type="ORF">ACFP56_14930</name>
</gene>
<evidence type="ECO:0000313" key="2">
    <source>
        <dbReference type="EMBL" id="MFC6333920.1"/>
    </source>
</evidence>